<dbReference type="Proteomes" id="UP001211065">
    <property type="component" value="Unassembled WGS sequence"/>
</dbReference>
<dbReference type="PROSITE" id="PS50020">
    <property type="entry name" value="WW_DOMAIN_2"/>
    <property type="match status" value="2"/>
</dbReference>
<feature type="region of interest" description="Disordered" evidence="3">
    <location>
        <begin position="389"/>
        <end position="466"/>
    </location>
</feature>
<dbReference type="GO" id="GO:0007165">
    <property type="term" value="P:signal transduction"/>
    <property type="evidence" value="ECO:0007669"/>
    <property type="project" value="TreeGrafter"/>
</dbReference>
<dbReference type="InterPro" id="IPR036020">
    <property type="entry name" value="WW_dom_sf"/>
</dbReference>
<organism evidence="5 6">
    <name type="scientific">Clydaea vesicula</name>
    <dbReference type="NCBI Taxonomy" id="447962"/>
    <lineage>
        <taxon>Eukaryota</taxon>
        <taxon>Fungi</taxon>
        <taxon>Fungi incertae sedis</taxon>
        <taxon>Chytridiomycota</taxon>
        <taxon>Chytridiomycota incertae sedis</taxon>
        <taxon>Chytridiomycetes</taxon>
        <taxon>Lobulomycetales</taxon>
        <taxon>Lobulomycetaceae</taxon>
        <taxon>Clydaea</taxon>
    </lineage>
</organism>
<dbReference type="GO" id="GO:0016301">
    <property type="term" value="F:kinase activity"/>
    <property type="evidence" value="ECO:0007669"/>
    <property type="project" value="UniProtKB-KW"/>
</dbReference>
<feature type="domain" description="WW" evidence="4">
    <location>
        <begin position="22"/>
        <end position="56"/>
    </location>
</feature>
<feature type="coiled-coil region" evidence="2">
    <location>
        <begin position="326"/>
        <end position="363"/>
    </location>
</feature>
<feature type="coiled-coil region" evidence="2">
    <location>
        <begin position="131"/>
        <end position="294"/>
    </location>
</feature>
<evidence type="ECO:0000256" key="1">
    <source>
        <dbReference type="ARBA" id="ARBA00022737"/>
    </source>
</evidence>
<dbReference type="PROSITE" id="PS01159">
    <property type="entry name" value="WW_DOMAIN_1"/>
    <property type="match status" value="1"/>
</dbReference>
<dbReference type="PANTHER" id="PTHR10316:SF40">
    <property type="entry name" value="LD27118P"/>
    <property type="match status" value="1"/>
</dbReference>
<evidence type="ECO:0000313" key="5">
    <source>
        <dbReference type="EMBL" id="KAJ3221614.1"/>
    </source>
</evidence>
<keyword evidence="6" id="KW-1185">Reference proteome</keyword>
<keyword evidence="5" id="KW-0808">Transferase</keyword>
<evidence type="ECO:0000256" key="2">
    <source>
        <dbReference type="SAM" id="Coils"/>
    </source>
</evidence>
<feature type="region of interest" description="Disordered" evidence="3">
    <location>
        <begin position="303"/>
        <end position="324"/>
    </location>
</feature>
<comment type="caution">
    <text evidence="5">The sequence shown here is derived from an EMBL/GenBank/DDBJ whole genome shotgun (WGS) entry which is preliminary data.</text>
</comment>
<protein>
    <submittedName>
        <fullName evidence="5">Membrane-associated guanylate kinase, WW and PDZ domain-containing protein 2</fullName>
    </submittedName>
</protein>
<dbReference type="SUPFAM" id="SSF51045">
    <property type="entry name" value="WW domain"/>
    <property type="match status" value="2"/>
</dbReference>
<gene>
    <name evidence="5" type="primary">MAGI2_2</name>
    <name evidence="5" type="ORF">HK099_003310</name>
</gene>
<sequence>MDNLAYTPIAINSKIETEEVLGPLPQNWEKAPWGKTNRHYFIDHNSKSTTWVDPRTYDLRKHDIRDIVAGELPYAWEEAYDEQVGIYYIDHTTQFHFIDAPWEEHVKEQVLQLQAAKVPLESEVLSNTAAVESINIEEQLENERLKRLEIEEAELKYNTLHEERTKIELQIKELEEKINMINSESPEEVSQEDQEKVKNLKIELSQLDVKIEDERKELELFNNQHEKLKREIEEYQLKIKELNSVNERLEQNTNALIEGNREAHDGINEMRQMIEAEALQRAALEDYIKQLKSEVVQLYDPNAVPSTETETKPAHSDAPLPEPGSAEEVELLNERLEKEHKEKERLQRITKALEEERTKAHDENESHVHHLPTWVKDLDINNEDFNQSLSGKVGSEKSVAASQEIIVEHDTGNGEEESAEPENEKHEVENHVEEEQTVGAETHEDSEVKQHESEQLQVEEEHAEVA</sequence>
<dbReference type="InterPro" id="IPR001202">
    <property type="entry name" value="WW_dom"/>
</dbReference>
<feature type="domain" description="WW" evidence="4">
    <location>
        <begin position="70"/>
        <end position="103"/>
    </location>
</feature>
<feature type="compositionally biased region" description="Basic and acidic residues" evidence="3">
    <location>
        <begin position="441"/>
        <end position="466"/>
    </location>
</feature>
<dbReference type="SMART" id="SM00456">
    <property type="entry name" value="WW"/>
    <property type="match status" value="2"/>
</dbReference>
<name>A0AAD5U258_9FUNG</name>
<evidence type="ECO:0000256" key="3">
    <source>
        <dbReference type="SAM" id="MobiDB-lite"/>
    </source>
</evidence>
<evidence type="ECO:0000259" key="4">
    <source>
        <dbReference type="PROSITE" id="PS50020"/>
    </source>
</evidence>
<dbReference type="PANTHER" id="PTHR10316">
    <property type="entry name" value="MEMBRANE ASSOCIATED GUANYLATE KINASE-RELATED"/>
    <property type="match status" value="1"/>
</dbReference>
<dbReference type="Gene3D" id="2.20.70.10">
    <property type="match status" value="2"/>
</dbReference>
<dbReference type="GO" id="GO:0005737">
    <property type="term" value="C:cytoplasm"/>
    <property type="evidence" value="ECO:0007669"/>
    <property type="project" value="TreeGrafter"/>
</dbReference>
<keyword evidence="2" id="KW-0175">Coiled coil</keyword>
<dbReference type="EMBL" id="JADGJW010000219">
    <property type="protein sequence ID" value="KAJ3221614.1"/>
    <property type="molecule type" value="Genomic_DNA"/>
</dbReference>
<proteinExistence type="predicted"/>
<accession>A0AAD5U258</accession>
<keyword evidence="1" id="KW-0677">Repeat</keyword>
<dbReference type="AlphaFoldDB" id="A0AAD5U258"/>
<keyword evidence="5" id="KW-0418">Kinase</keyword>
<feature type="compositionally biased region" description="Basic and acidic residues" evidence="3">
    <location>
        <begin position="422"/>
        <end position="434"/>
    </location>
</feature>
<evidence type="ECO:0000313" key="6">
    <source>
        <dbReference type="Proteomes" id="UP001211065"/>
    </source>
</evidence>
<reference evidence="5" key="1">
    <citation type="submission" date="2020-05" db="EMBL/GenBank/DDBJ databases">
        <title>Phylogenomic resolution of chytrid fungi.</title>
        <authorList>
            <person name="Stajich J.E."/>
            <person name="Amses K."/>
            <person name="Simmons R."/>
            <person name="Seto K."/>
            <person name="Myers J."/>
            <person name="Bonds A."/>
            <person name="Quandt C.A."/>
            <person name="Barry K."/>
            <person name="Liu P."/>
            <person name="Grigoriev I."/>
            <person name="Longcore J.E."/>
            <person name="James T.Y."/>
        </authorList>
    </citation>
    <scope>NUCLEOTIDE SEQUENCE</scope>
    <source>
        <strain evidence="5">JEL0476</strain>
    </source>
</reference>
<dbReference type="CDD" id="cd00201">
    <property type="entry name" value="WW"/>
    <property type="match status" value="2"/>
</dbReference>